<dbReference type="Proteomes" id="UP000034164">
    <property type="component" value="Unassembled WGS sequence"/>
</dbReference>
<evidence type="ECO:0000256" key="1">
    <source>
        <dbReference type="SAM" id="MobiDB-lite"/>
    </source>
</evidence>
<comment type="caution">
    <text evidence="2">The sequence shown here is derived from an EMBL/GenBank/DDBJ whole genome shotgun (WGS) entry which is preliminary data.</text>
</comment>
<reference evidence="3" key="1">
    <citation type="journal article" date="2015" name="PLoS Genet.">
        <title>The dynamic genome and transcriptome of the human fungal pathogen Blastomyces and close relative Emmonsia.</title>
        <authorList>
            <person name="Munoz J.F."/>
            <person name="Gauthier G.M."/>
            <person name="Desjardins C.A."/>
            <person name="Gallo J.E."/>
            <person name="Holder J."/>
            <person name="Sullivan T.D."/>
            <person name="Marty A.J."/>
            <person name="Carmen J.C."/>
            <person name="Chen Z."/>
            <person name="Ding L."/>
            <person name="Gujja S."/>
            <person name="Magrini V."/>
            <person name="Misas E."/>
            <person name="Mitreva M."/>
            <person name="Priest M."/>
            <person name="Saif S."/>
            <person name="Whiston E.A."/>
            <person name="Young S."/>
            <person name="Zeng Q."/>
            <person name="Goldman W.E."/>
            <person name="Mardis E.R."/>
            <person name="Taylor J.W."/>
            <person name="McEwen J.G."/>
            <person name="Clay O.K."/>
            <person name="Klein B.S."/>
            <person name="Cuomo C.A."/>
        </authorList>
    </citation>
    <scope>NUCLEOTIDE SEQUENCE [LARGE SCALE GENOMIC DNA]</scope>
    <source>
        <strain evidence="3">UAMH 3008</strain>
    </source>
</reference>
<accession>A0A0G2J3F8</accession>
<feature type="compositionally biased region" description="Basic and acidic residues" evidence="1">
    <location>
        <begin position="211"/>
        <end position="221"/>
    </location>
</feature>
<sequence>MTTIRTHERETHFEGHLEGIFAKVAKYGYNGVMVSQRTLSPILNPFALHDPNLPATERLFSYLGGIVYGRDEGVRLRAYVIQEKKLKGQMFCPASESSGTDHVLCLFNEPMDAAELADHMGEIHGVEYRKEVKKCKPLTKKKETNSGGFKPRQNVEKRKFATKRKEYDSHEFEPSQEIEECGPAIEGNEDDADDVELRQKITRRKPAIKTRNEVDEVETRQKTKKCKPITSEPKRPFKDCTNNMRITIFFKKQE</sequence>
<organism evidence="2 3">
    <name type="scientific">[Emmonsia] crescens</name>
    <dbReference type="NCBI Taxonomy" id="73230"/>
    <lineage>
        <taxon>Eukaryota</taxon>
        <taxon>Fungi</taxon>
        <taxon>Dikarya</taxon>
        <taxon>Ascomycota</taxon>
        <taxon>Pezizomycotina</taxon>
        <taxon>Eurotiomycetes</taxon>
        <taxon>Eurotiomycetidae</taxon>
        <taxon>Onygenales</taxon>
        <taxon>Ajellomycetaceae</taxon>
        <taxon>Emergomyces</taxon>
    </lineage>
</organism>
<evidence type="ECO:0000313" key="3">
    <source>
        <dbReference type="Proteomes" id="UP000034164"/>
    </source>
</evidence>
<name>A0A0G2J3F8_9EURO</name>
<protein>
    <submittedName>
        <fullName evidence="2">Uncharacterized protein</fullName>
    </submittedName>
</protein>
<dbReference type="AlphaFoldDB" id="A0A0G2J3F8"/>
<gene>
    <name evidence="2" type="ORF">EMCG_09140</name>
</gene>
<dbReference type="VEuPathDB" id="FungiDB:EMCG_09140"/>
<evidence type="ECO:0000313" key="2">
    <source>
        <dbReference type="EMBL" id="KKZ64959.1"/>
    </source>
</evidence>
<proteinExistence type="predicted"/>
<dbReference type="EMBL" id="LCZI01000720">
    <property type="protein sequence ID" value="KKZ64959.1"/>
    <property type="molecule type" value="Genomic_DNA"/>
</dbReference>
<feature type="region of interest" description="Disordered" evidence="1">
    <location>
        <begin position="211"/>
        <end position="238"/>
    </location>
</feature>